<comment type="caution">
    <text evidence="4">The sequence shown here is derived from an EMBL/GenBank/DDBJ whole genome shotgun (WGS) entry which is preliminary data.</text>
</comment>
<proteinExistence type="predicted"/>
<dbReference type="Pfam" id="PF00930">
    <property type="entry name" value="DPPIV_N"/>
    <property type="match status" value="1"/>
</dbReference>
<dbReference type="InterPro" id="IPR001375">
    <property type="entry name" value="Peptidase_S9_cat"/>
</dbReference>
<evidence type="ECO:0000313" key="4">
    <source>
        <dbReference type="EMBL" id="MBE9464435.1"/>
    </source>
</evidence>
<dbReference type="EMBL" id="JACYGY010000001">
    <property type="protein sequence ID" value="MBE9464435.1"/>
    <property type="molecule type" value="Genomic_DNA"/>
</dbReference>
<keyword evidence="1" id="KW-0732">Signal</keyword>
<dbReference type="SUPFAM" id="SSF53474">
    <property type="entry name" value="alpha/beta-Hydrolases"/>
    <property type="match status" value="1"/>
</dbReference>
<gene>
    <name evidence="4" type="ORF">IEE83_21325</name>
</gene>
<feature type="domain" description="Dipeptidylpeptidase IV N-terminal" evidence="3">
    <location>
        <begin position="115"/>
        <end position="467"/>
    </location>
</feature>
<dbReference type="InterPro" id="IPR002469">
    <property type="entry name" value="Peptidase_S9B_N"/>
</dbReference>
<dbReference type="SUPFAM" id="SSF82171">
    <property type="entry name" value="DPP6 N-terminal domain-like"/>
    <property type="match status" value="1"/>
</dbReference>
<evidence type="ECO:0000259" key="3">
    <source>
        <dbReference type="Pfam" id="PF00930"/>
    </source>
</evidence>
<dbReference type="InterPro" id="IPR050278">
    <property type="entry name" value="Serine_Prot_S9B/DPPIV"/>
</dbReference>
<dbReference type="Pfam" id="PF00326">
    <property type="entry name" value="Peptidase_S9"/>
    <property type="match status" value="1"/>
</dbReference>
<dbReference type="PANTHER" id="PTHR11731">
    <property type="entry name" value="PROTEASE FAMILY S9B,C DIPEPTIDYL-PEPTIDASE IV-RELATED"/>
    <property type="match status" value="1"/>
</dbReference>
<protein>
    <submittedName>
        <fullName evidence="4">DPP IV N-terminal domain-containing protein</fullName>
    </submittedName>
</protein>
<sequence>MKKLFTVFLPVFLTGSAFSQQAALTANDYQKAESFLAPNTQKYIDNVAGKSTWISGERFWYRTLTAQGSEFILVNALKGTRLPAFNHQKLAQSLSSASGKNYTAFMLPFQNFAFSADEKSILFTASGKQWKADLKTYQITEDTSVKIKTDEDPKSETLSPDGKKAVLIKDYNLWLRDVASNQLTQLTTDGIKDFGYATDNAGWRHSDKPVLLWSPDSKKIFTYQQDERKVGDMFLVTTNVGHPKLEAWKYPLPGDSVVAMLHRVIINVETPKIVRLQIPADVHRSTSGDDISRGGVLNDAAWSPDGSQLMFVSTSRDHKQEKVRLADAATGSVKEIFEEVSPTQFESGQRGISWRFLAASKEIIWYSEKDNWGHLYLYDATSGKLKNQITKGEWLVTQLIKVDEKSRVIYFMANGKESGNPYFSHFYKINFDGSGLTLLTPEAGFHTVSLSTSENYFIDTYSQPDVTPVMVLRNMSGKLITELEKTDVSRLKTIGWKAPIPFSVKAHDGKTDVYGLMYTPSKLDSTKKYPLVDYIYPGPQGGSVGSWAFSASRRDNQALAELGFIVIELEGTSNPLRSKSFHDMNYGQMAENTLPDQVSGIKQLAAKYNWIDTSRIGMHGHSGGGFATACAMFTYPDFFKVGISESGNQDNRNYEDDWGERYIGLLTKDSKGVSNYEAQANQVHAKNLKGKLMLAHGMMDDNVPPYNTMLVLEALEKANKDYDLIIFPNSRHGYGNYVPYMMRRRWDYFVRHLLGAEPPKEYQLNYVTDPRNSVK</sequence>
<dbReference type="InterPro" id="IPR029058">
    <property type="entry name" value="AB_hydrolase_fold"/>
</dbReference>
<accession>A0ABR9WG01</accession>
<keyword evidence="5" id="KW-1185">Reference proteome</keyword>
<dbReference type="RefSeq" id="WP_194122500.1">
    <property type="nucleotide sequence ID" value="NZ_JACYGY010000001.1"/>
</dbReference>
<feature type="signal peptide" evidence="1">
    <location>
        <begin position="1"/>
        <end position="22"/>
    </location>
</feature>
<feature type="chain" id="PRO_5045951510" evidence="1">
    <location>
        <begin position="23"/>
        <end position="775"/>
    </location>
</feature>
<feature type="domain" description="Peptidase S9 prolyl oligopeptidase catalytic" evidence="2">
    <location>
        <begin position="555"/>
        <end position="753"/>
    </location>
</feature>
<dbReference type="Gene3D" id="2.140.10.30">
    <property type="entry name" value="Dipeptidylpeptidase IV, N-terminal domain"/>
    <property type="match status" value="1"/>
</dbReference>
<name>A0ABR9WG01_9BACT</name>
<dbReference type="PANTHER" id="PTHR11731:SF118">
    <property type="entry name" value="BLR1971 PROTEIN"/>
    <property type="match status" value="1"/>
</dbReference>
<evidence type="ECO:0000259" key="2">
    <source>
        <dbReference type="Pfam" id="PF00326"/>
    </source>
</evidence>
<dbReference type="Gene3D" id="3.40.50.1820">
    <property type="entry name" value="alpha/beta hydrolase"/>
    <property type="match status" value="1"/>
</dbReference>
<organism evidence="4 5">
    <name type="scientific">Dyadobacter subterraneus</name>
    <dbReference type="NCBI Taxonomy" id="2773304"/>
    <lineage>
        <taxon>Bacteria</taxon>
        <taxon>Pseudomonadati</taxon>
        <taxon>Bacteroidota</taxon>
        <taxon>Cytophagia</taxon>
        <taxon>Cytophagales</taxon>
        <taxon>Spirosomataceae</taxon>
        <taxon>Dyadobacter</taxon>
    </lineage>
</organism>
<dbReference type="Proteomes" id="UP000634134">
    <property type="component" value="Unassembled WGS sequence"/>
</dbReference>
<evidence type="ECO:0000256" key="1">
    <source>
        <dbReference type="SAM" id="SignalP"/>
    </source>
</evidence>
<evidence type="ECO:0000313" key="5">
    <source>
        <dbReference type="Proteomes" id="UP000634134"/>
    </source>
</evidence>
<reference evidence="5" key="1">
    <citation type="submission" date="2023-07" db="EMBL/GenBank/DDBJ databases">
        <title>Dyadobacter sp. nov 'subterranea' isolated from contaminted grondwater.</title>
        <authorList>
            <person name="Szabo I."/>
            <person name="Al-Omari J."/>
            <person name="Szerdahelyi S.G."/>
            <person name="Rado J."/>
        </authorList>
    </citation>
    <scope>NUCLEOTIDE SEQUENCE [LARGE SCALE GENOMIC DNA]</scope>
    <source>
        <strain evidence="5">UP-52</strain>
    </source>
</reference>